<dbReference type="InterPro" id="IPR011006">
    <property type="entry name" value="CheY-like_superfamily"/>
</dbReference>
<dbReference type="InterPro" id="IPR001789">
    <property type="entry name" value="Sig_transdc_resp-reg_receiver"/>
</dbReference>
<evidence type="ECO:0000256" key="1">
    <source>
        <dbReference type="ARBA" id="ARBA00022553"/>
    </source>
</evidence>
<proteinExistence type="predicted"/>
<comment type="caution">
    <text evidence="5">The sequence shown here is derived from an EMBL/GenBank/DDBJ whole genome shotgun (WGS) entry which is preliminary data.</text>
</comment>
<gene>
    <name evidence="5" type="ORF">ACD661_03675</name>
</gene>
<keyword evidence="1 3" id="KW-0597">Phosphoprotein</keyword>
<accession>A0ABW8D727</accession>
<dbReference type="PANTHER" id="PTHR45339:SF1">
    <property type="entry name" value="HYBRID SIGNAL TRANSDUCTION HISTIDINE KINASE J"/>
    <property type="match status" value="1"/>
</dbReference>
<keyword evidence="2" id="KW-0902">Two-component regulatory system</keyword>
<dbReference type="Gene3D" id="3.40.50.2300">
    <property type="match status" value="1"/>
</dbReference>
<evidence type="ECO:0000259" key="4">
    <source>
        <dbReference type="PROSITE" id="PS50110"/>
    </source>
</evidence>
<evidence type="ECO:0000313" key="6">
    <source>
        <dbReference type="Proteomes" id="UP001615550"/>
    </source>
</evidence>
<keyword evidence="6" id="KW-1185">Reference proteome</keyword>
<dbReference type="Proteomes" id="UP001615550">
    <property type="component" value="Unassembled WGS sequence"/>
</dbReference>
<sequence length="130" mass="14343">MLKSIRILLVEDTRIAQLVVKAYMTHLGCIVDIAEDGKSAIESTTQTQYDLILMDIGLGDGPNGFETTQYIKAHSPLNKDTPIIALTSHSDSDIRQKATDVGMILFLRKPFTTASAQQVMDYVKNNSVVK</sequence>
<dbReference type="PROSITE" id="PS50110">
    <property type="entry name" value="RESPONSE_REGULATORY"/>
    <property type="match status" value="1"/>
</dbReference>
<name>A0ABW8D727_9GAMM</name>
<dbReference type="Pfam" id="PF00072">
    <property type="entry name" value="Response_reg"/>
    <property type="match status" value="1"/>
</dbReference>
<reference evidence="5 6" key="1">
    <citation type="submission" date="2024-08" db="EMBL/GenBank/DDBJ databases">
        <title>Draft Genome Sequence of Legionella lytica strain DSB2004, Isolated From a Fire Sprinkler System.</title>
        <authorList>
            <person name="Everhart A.D."/>
            <person name="Kidane D.T."/>
            <person name="Farone A.L."/>
            <person name="Farone M.B."/>
        </authorList>
    </citation>
    <scope>NUCLEOTIDE SEQUENCE [LARGE SCALE GENOMIC DNA]</scope>
    <source>
        <strain evidence="5 6">DSB2004</strain>
    </source>
</reference>
<dbReference type="RefSeq" id="WP_400186386.1">
    <property type="nucleotide sequence ID" value="NZ_JBGORX010000001.1"/>
</dbReference>
<evidence type="ECO:0000313" key="5">
    <source>
        <dbReference type="EMBL" id="MFJ1267656.1"/>
    </source>
</evidence>
<evidence type="ECO:0000256" key="2">
    <source>
        <dbReference type="ARBA" id="ARBA00023012"/>
    </source>
</evidence>
<dbReference type="SUPFAM" id="SSF52172">
    <property type="entry name" value="CheY-like"/>
    <property type="match status" value="1"/>
</dbReference>
<organism evidence="5 6">
    <name type="scientific">Legionella lytica</name>
    <dbReference type="NCBI Taxonomy" id="96232"/>
    <lineage>
        <taxon>Bacteria</taxon>
        <taxon>Pseudomonadati</taxon>
        <taxon>Pseudomonadota</taxon>
        <taxon>Gammaproteobacteria</taxon>
        <taxon>Legionellales</taxon>
        <taxon>Legionellaceae</taxon>
        <taxon>Legionella</taxon>
    </lineage>
</organism>
<feature type="domain" description="Response regulatory" evidence="4">
    <location>
        <begin position="6"/>
        <end position="124"/>
    </location>
</feature>
<feature type="modified residue" description="4-aspartylphosphate" evidence="3">
    <location>
        <position position="55"/>
    </location>
</feature>
<protein>
    <submittedName>
        <fullName evidence="5">Response regulator</fullName>
    </submittedName>
</protein>
<evidence type="ECO:0000256" key="3">
    <source>
        <dbReference type="PROSITE-ProRule" id="PRU00169"/>
    </source>
</evidence>
<dbReference type="PANTHER" id="PTHR45339">
    <property type="entry name" value="HYBRID SIGNAL TRANSDUCTION HISTIDINE KINASE J"/>
    <property type="match status" value="1"/>
</dbReference>
<dbReference type="EMBL" id="JBGORX010000001">
    <property type="protein sequence ID" value="MFJ1267656.1"/>
    <property type="molecule type" value="Genomic_DNA"/>
</dbReference>
<dbReference type="SMART" id="SM00448">
    <property type="entry name" value="REC"/>
    <property type="match status" value="1"/>
</dbReference>
<dbReference type="CDD" id="cd17546">
    <property type="entry name" value="REC_hyHK_CKI1_RcsC-like"/>
    <property type="match status" value="1"/>
</dbReference>